<dbReference type="Pfam" id="PF04356">
    <property type="entry name" value="DUF489"/>
    <property type="match status" value="1"/>
</dbReference>
<comment type="caution">
    <text evidence="5">The sequence shown here is derived from an EMBL/GenBank/DDBJ whole genome shotgun (WGS) entry which is preliminary data.</text>
</comment>
<dbReference type="HAMAP" id="MF_00695">
    <property type="entry name" value="HflD_protein"/>
    <property type="match status" value="1"/>
</dbReference>
<name>A0ABP7MC95_9GAMM</name>
<evidence type="ECO:0000256" key="1">
    <source>
        <dbReference type="ARBA" id="ARBA00022475"/>
    </source>
</evidence>
<organism evidence="5 6">
    <name type="scientific">Litoribacillus peritrichatus</name>
    <dbReference type="NCBI Taxonomy" id="718191"/>
    <lineage>
        <taxon>Bacteria</taxon>
        <taxon>Pseudomonadati</taxon>
        <taxon>Pseudomonadota</taxon>
        <taxon>Gammaproteobacteria</taxon>
        <taxon>Oceanospirillales</taxon>
        <taxon>Oceanospirillaceae</taxon>
        <taxon>Litoribacillus</taxon>
    </lineage>
</organism>
<dbReference type="PANTHER" id="PTHR38100:SF1">
    <property type="entry name" value="HIGH FREQUENCY LYSOGENIZATION PROTEIN HFLD"/>
    <property type="match status" value="1"/>
</dbReference>
<keyword evidence="6" id="KW-1185">Reference proteome</keyword>
<reference evidence="6" key="1">
    <citation type="journal article" date="2019" name="Int. J. Syst. Evol. Microbiol.">
        <title>The Global Catalogue of Microorganisms (GCM) 10K type strain sequencing project: providing services to taxonomists for standard genome sequencing and annotation.</title>
        <authorList>
            <consortium name="The Broad Institute Genomics Platform"/>
            <consortium name="The Broad Institute Genome Sequencing Center for Infectious Disease"/>
            <person name="Wu L."/>
            <person name="Ma J."/>
        </authorList>
    </citation>
    <scope>NUCLEOTIDE SEQUENCE [LARGE SCALE GENOMIC DNA]</scope>
    <source>
        <strain evidence="6">JCM 17551</strain>
    </source>
</reference>
<evidence type="ECO:0000256" key="2">
    <source>
        <dbReference type="ARBA" id="ARBA00022490"/>
    </source>
</evidence>
<dbReference type="PANTHER" id="PTHR38100">
    <property type="entry name" value="HIGH FREQUENCY LYSOGENIZATION PROTEIN HFLD"/>
    <property type="match status" value="1"/>
</dbReference>
<comment type="subcellular location">
    <subcellularLocation>
        <location evidence="4">Cytoplasm</location>
    </subcellularLocation>
    <subcellularLocation>
        <location evidence="4">Cell membrane</location>
        <topology evidence="4">Peripheral membrane protein</topology>
        <orientation evidence="4">Cytoplasmic side</orientation>
    </subcellularLocation>
</comment>
<dbReference type="RefSeq" id="WP_344796924.1">
    <property type="nucleotide sequence ID" value="NZ_BAABBN010000004.1"/>
</dbReference>
<dbReference type="Gene3D" id="1.10.3890.10">
    <property type="entry name" value="HflD-like"/>
    <property type="match status" value="1"/>
</dbReference>
<dbReference type="InterPro" id="IPR007451">
    <property type="entry name" value="HflD"/>
</dbReference>
<proteinExistence type="inferred from homology"/>
<evidence type="ECO:0000313" key="5">
    <source>
        <dbReference type="EMBL" id="GAA3919855.1"/>
    </source>
</evidence>
<dbReference type="SUPFAM" id="SSF101322">
    <property type="entry name" value="YcfC-like"/>
    <property type="match status" value="1"/>
</dbReference>
<dbReference type="NCBIfam" id="NF001246">
    <property type="entry name" value="PRK00218.1-2"/>
    <property type="match status" value="1"/>
</dbReference>
<accession>A0ABP7MC95</accession>
<sequence>MKHTIEDRAIALAGVFQAAQMVDQIANSGNCNSFTLENSLQSLLNTAPDDTLAVFGNNLMNIRQGIQSLKEFMTPKSQGITPNALRYSISLLHIESRIRRDSELLNVISVRLEQLEKQLEHFDITHENVIRSIADIYKDTVSTLKFRIQVNGNPTYLQTPHNAEKIRAILLAGVRAAILWRQVGGRRWHLIFSRRQYLQAAERLLNTNP</sequence>
<dbReference type="InterPro" id="IPR035932">
    <property type="entry name" value="HflD-like_sf"/>
</dbReference>
<keyword evidence="3 4" id="KW-0472">Membrane</keyword>
<evidence type="ECO:0000256" key="3">
    <source>
        <dbReference type="ARBA" id="ARBA00023136"/>
    </source>
</evidence>
<keyword evidence="1 4" id="KW-1003">Cell membrane</keyword>
<gene>
    <name evidence="4 5" type="primary">hflD</name>
    <name evidence="5" type="ORF">GCM10022277_14200</name>
</gene>
<dbReference type="NCBIfam" id="NF001248">
    <property type="entry name" value="PRK00218.1-4"/>
    <property type="match status" value="1"/>
</dbReference>
<dbReference type="EMBL" id="BAABBN010000004">
    <property type="protein sequence ID" value="GAA3919855.1"/>
    <property type="molecule type" value="Genomic_DNA"/>
</dbReference>
<protein>
    <recommendedName>
        <fullName evidence="4">High frequency lysogenization protein HflD homolog</fullName>
    </recommendedName>
</protein>
<comment type="similarity">
    <text evidence="4">Belongs to the HflD family.</text>
</comment>
<evidence type="ECO:0000313" key="6">
    <source>
        <dbReference type="Proteomes" id="UP001501565"/>
    </source>
</evidence>
<keyword evidence="2 4" id="KW-0963">Cytoplasm</keyword>
<evidence type="ECO:0000256" key="4">
    <source>
        <dbReference type="HAMAP-Rule" id="MF_00695"/>
    </source>
</evidence>
<dbReference type="Proteomes" id="UP001501565">
    <property type="component" value="Unassembled WGS sequence"/>
</dbReference>